<keyword evidence="2" id="KW-1185">Reference proteome</keyword>
<evidence type="ECO:0000313" key="2">
    <source>
        <dbReference type="Proteomes" id="UP000002654"/>
    </source>
</evidence>
<dbReference type="GeneID" id="11262273"/>
<dbReference type="STRING" id="768679.TTX_1394"/>
<dbReference type="InterPro" id="IPR005358">
    <property type="entry name" value="Puta_zinc/iron-chelating_dom"/>
</dbReference>
<dbReference type="EMBL" id="FN869859">
    <property type="protein sequence ID" value="CCC82026.1"/>
    <property type="molecule type" value="Genomic_DNA"/>
</dbReference>
<dbReference type="PaxDb" id="768679-TTX_1394"/>
<dbReference type="HOGENOM" id="CLU_1259151_0_0_2"/>
<protein>
    <submittedName>
        <fullName evidence="1">Fe-S-cluster containing protein</fullName>
    </submittedName>
</protein>
<reference evidence="1 2" key="1">
    <citation type="journal article" date="2011" name="PLoS ONE">
        <title>The complete genome sequence of Thermoproteus tenax: a physiologically versatile member of the Crenarchaeota.</title>
        <authorList>
            <person name="Siebers B."/>
            <person name="Zaparty M."/>
            <person name="Raddatz G."/>
            <person name="Tjaden B."/>
            <person name="Albers S.V."/>
            <person name="Bell S.D."/>
            <person name="Blombach F."/>
            <person name="Kletzin A."/>
            <person name="Kyrpides N."/>
            <person name="Lanz C."/>
            <person name="Plagens A."/>
            <person name="Rampp M."/>
            <person name="Rosinus A."/>
            <person name="von Jan M."/>
            <person name="Makarova K.S."/>
            <person name="Klenk H.P."/>
            <person name="Schuster S.C."/>
            <person name="Hensel R."/>
        </authorList>
    </citation>
    <scope>NUCLEOTIDE SEQUENCE [LARGE SCALE GENOMIC DNA]</scope>
    <source>
        <strain evidence="2">ATCC 35583 / DSM 2078 / JCM 9277 / NBRC 100435 / Kra 1</strain>
    </source>
</reference>
<proteinExistence type="predicted"/>
<dbReference type="Proteomes" id="UP000002654">
    <property type="component" value="Chromosome"/>
</dbReference>
<accession>G4RKD1</accession>
<evidence type="ECO:0000313" key="1">
    <source>
        <dbReference type="EMBL" id="CCC82026.1"/>
    </source>
</evidence>
<dbReference type="KEGG" id="ttn:TTX_1394"/>
<dbReference type="RefSeq" id="WP_014127281.1">
    <property type="nucleotide sequence ID" value="NC_016070.1"/>
</dbReference>
<dbReference type="PATRIC" id="fig|768679.9.peg.1413"/>
<organism evidence="1 2">
    <name type="scientific">Thermoproteus tenax (strain ATCC 35583 / DSM 2078 / JCM 9277 / NBRC 100435 / Kra 1)</name>
    <dbReference type="NCBI Taxonomy" id="768679"/>
    <lineage>
        <taxon>Archaea</taxon>
        <taxon>Thermoproteota</taxon>
        <taxon>Thermoprotei</taxon>
        <taxon>Thermoproteales</taxon>
        <taxon>Thermoproteaceae</taxon>
        <taxon>Thermoproteus</taxon>
    </lineage>
</organism>
<sequence>MRQFQCLPDCALCCRASPVTVLPHEVYILQSLARDLGVVVKFAPAYNVADVQNGVRIALSYLMLLDDEGKCPFLRGTKCLVHDLYKPLTCRSFPYLPKVIRYELDPIAKEVRMEINFVMSTLCPVVRKDLSPGDVAKMANVKVAVEYAPREVAVAKETVAKRLFYARILSDLWQKGYVELDDGSAYPHLPVVNGFSYIRRFRPELTLKDLA</sequence>
<name>G4RKD1_THETK</name>
<dbReference type="Pfam" id="PF03692">
    <property type="entry name" value="CxxCxxCC"/>
    <property type="match status" value="1"/>
</dbReference>
<dbReference type="OrthoDB" id="36424at2157"/>
<dbReference type="eggNOG" id="arCOG02585">
    <property type="taxonomic scope" value="Archaea"/>
</dbReference>
<gene>
    <name evidence="1" type="ordered locus">TTX_1394</name>
</gene>
<dbReference type="AlphaFoldDB" id="G4RKD1"/>